<dbReference type="PANTHER" id="PTHR30349:SF64">
    <property type="entry name" value="PROPHAGE INTEGRASE INTD-RELATED"/>
    <property type="match status" value="1"/>
</dbReference>
<evidence type="ECO:0000256" key="1">
    <source>
        <dbReference type="ARBA" id="ARBA00023172"/>
    </source>
</evidence>
<reference evidence="3" key="1">
    <citation type="journal article" date="2014" name="Int. J. Syst. Evol. Microbiol.">
        <title>Complete genome sequence of Corynebacterium casei LMG S-19264T (=DSM 44701T), isolated from a smear-ripened cheese.</title>
        <authorList>
            <consortium name="US DOE Joint Genome Institute (JGI-PGF)"/>
            <person name="Walter F."/>
            <person name="Albersmeier A."/>
            <person name="Kalinowski J."/>
            <person name="Ruckert C."/>
        </authorList>
    </citation>
    <scope>NUCLEOTIDE SEQUENCE</scope>
    <source>
        <strain evidence="3">JCM 3091</strain>
    </source>
</reference>
<dbReference type="AlphaFoldDB" id="A0A8J3BD88"/>
<dbReference type="RefSeq" id="WP_189112219.1">
    <property type="nucleotide sequence ID" value="NZ_BMQC01000001.1"/>
</dbReference>
<dbReference type="InterPro" id="IPR011010">
    <property type="entry name" value="DNA_brk_join_enz"/>
</dbReference>
<feature type="domain" description="Tyr recombinase" evidence="2">
    <location>
        <begin position="239"/>
        <end position="462"/>
    </location>
</feature>
<dbReference type="InterPro" id="IPR013762">
    <property type="entry name" value="Integrase-like_cat_sf"/>
</dbReference>
<organism evidence="3 4">
    <name type="scientific">Pilimelia terevasa</name>
    <dbReference type="NCBI Taxonomy" id="53372"/>
    <lineage>
        <taxon>Bacteria</taxon>
        <taxon>Bacillati</taxon>
        <taxon>Actinomycetota</taxon>
        <taxon>Actinomycetes</taxon>
        <taxon>Micromonosporales</taxon>
        <taxon>Micromonosporaceae</taxon>
        <taxon>Pilimelia</taxon>
    </lineage>
</organism>
<evidence type="ECO:0000313" key="3">
    <source>
        <dbReference type="EMBL" id="GGK13033.1"/>
    </source>
</evidence>
<keyword evidence="1" id="KW-0233">DNA recombination</keyword>
<dbReference type="PROSITE" id="PS51898">
    <property type="entry name" value="TYR_RECOMBINASE"/>
    <property type="match status" value="1"/>
</dbReference>
<dbReference type="GO" id="GO:0003677">
    <property type="term" value="F:DNA binding"/>
    <property type="evidence" value="ECO:0007669"/>
    <property type="project" value="InterPro"/>
</dbReference>
<reference evidence="3" key="2">
    <citation type="submission" date="2020-09" db="EMBL/GenBank/DDBJ databases">
        <authorList>
            <person name="Sun Q."/>
            <person name="Ohkuma M."/>
        </authorList>
    </citation>
    <scope>NUCLEOTIDE SEQUENCE</scope>
    <source>
        <strain evidence="3">JCM 3091</strain>
    </source>
</reference>
<dbReference type="SUPFAM" id="SSF56349">
    <property type="entry name" value="DNA breaking-rejoining enzymes"/>
    <property type="match status" value="1"/>
</dbReference>
<proteinExistence type="predicted"/>
<dbReference type="Proteomes" id="UP000662200">
    <property type="component" value="Unassembled WGS sequence"/>
</dbReference>
<dbReference type="PANTHER" id="PTHR30349">
    <property type="entry name" value="PHAGE INTEGRASE-RELATED"/>
    <property type="match status" value="1"/>
</dbReference>
<dbReference type="EMBL" id="BMQC01000001">
    <property type="protein sequence ID" value="GGK13033.1"/>
    <property type="molecule type" value="Genomic_DNA"/>
</dbReference>
<dbReference type="InterPro" id="IPR002104">
    <property type="entry name" value="Integrase_catalytic"/>
</dbReference>
<dbReference type="Gene3D" id="1.10.443.10">
    <property type="entry name" value="Intergrase catalytic core"/>
    <property type="match status" value="1"/>
</dbReference>
<dbReference type="InterPro" id="IPR050090">
    <property type="entry name" value="Tyrosine_recombinase_XerCD"/>
</dbReference>
<protein>
    <submittedName>
        <fullName evidence="3">Site-specific integrase</fullName>
    </submittedName>
</protein>
<sequence length="470" mass="51844">MNTTYDVRIFAIDERPRRDRKTGKPVSSWRVRWQVGDRVFPREFATKALAEGFRSRLLTFQHQGVPFDLDNGLPEPMARQARACSWYQHMIAFIDHKWPGASAKHRRGIAEALAAVTPALLSTAKGAPSVAEIRAAVYSYVANTTRRGAGPPPAKFAATVAWLEAHTLDITALADGEILHRVLDAIGLKKDGTPAAASTVVRKRTIFSHCLRYAVELNRLQTHPLRSVSRPRPKTRRRVERSVLVNKKQAGKLLAAVAEKNPELEAFFACLYHAGLRPEEALRLEDSHYRRPTEPDGWGELLLPGATLLVGAGWSNDGKAVEDRGLKHRDEDATRPVPASPTLCRYLDKHLEVFGVGPGRRLFVVRRGAGGRLLPAGKARPVSQSAYGTAWDKARKRALTPAEYASPLARRPYDLRHACLTRWINLGTPLADVADWAGNSPGVLLAVYAGCIDGERATLLKRIAEADEGD</sequence>
<evidence type="ECO:0000259" key="2">
    <source>
        <dbReference type="PROSITE" id="PS51898"/>
    </source>
</evidence>
<comment type="caution">
    <text evidence="3">The sequence shown here is derived from an EMBL/GenBank/DDBJ whole genome shotgun (WGS) entry which is preliminary data.</text>
</comment>
<evidence type="ECO:0000313" key="4">
    <source>
        <dbReference type="Proteomes" id="UP000662200"/>
    </source>
</evidence>
<accession>A0A8J3BD88</accession>
<name>A0A8J3BD88_9ACTN</name>
<keyword evidence="4" id="KW-1185">Reference proteome</keyword>
<dbReference type="GO" id="GO:0015074">
    <property type="term" value="P:DNA integration"/>
    <property type="evidence" value="ECO:0007669"/>
    <property type="project" value="InterPro"/>
</dbReference>
<gene>
    <name evidence="3" type="ORF">GCM10010124_01950</name>
</gene>
<dbReference type="GO" id="GO:0006310">
    <property type="term" value="P:DNA recombination"/>
    <property type="evidence" value="ECO:0007669"/>
    <property type="project" value="UniProtKB-KW"/>
</dbReference>